<dbReference type="SUPFAM" id="SSF52540">
    <property type="entry name" value="P-loop containing nucleoside triphosphate hydrolases"/>
    <property type="match status" value="1"/>
</dbReference>
<accession>A0ABR7J1W5</accession>
<gene>
    <name evidence="2" type="ORF">H8R27_14025</name>
</gene>
<comment type="caution">
    <text evidence="2">The sequence shown here is derived from an EMBL/GenBank/DDBJ whole genome shotgun (WGS) entry which is preliminary data.</text>
</comment>
<keyword evidence="2" id="KW-0547">Nucleotide-binding</keyword>
<keyword evidence="1" id="KW-0175">Coiled coil</keyword>
<keyword evidence="2" id="KW-0067">ATP-binding</keyword>
<dbReference type="GO" id="GO:0005524">
    <property type="term" value="F:ATP binding"/>
    <property type="evidence" value="ECO:0007669"/>
    <property type="project" value="UniProtKB-KW"/>
</dbReference>
<dbReference type="InterPro" id="IPR008571">
    <property type="entry name" value="HerA-like"/>
</dbReference>
<evidence type="ECO:0000313" key="2">
    <source>
        <dbReference type="EMBL" id="MBC5836008.1"/>
    </source>
</evidence>
<keyword evidence="3" id="KW-1185">Reference proteome</keyword>
<dbReference type="PANTHER" id="PTHR42957:SF2">
    <property type="entry name" value="HELICASE HERA CENTRAL DOMAIN-CONTAINING PROTEIN"/>
    <property type="match status" value="1"/>
</dbReference>
<dbReference type="InterPro" id="IPR027417">
    <property type="entry name" value="P-loop_NTPase"/>
</dbReference>
<organism evidence="2 3">
    <name type="scientific">Flavobacterium bernardetii</name>
    <dbReference type="NCBI Taxonomy" id="2813823"/>
    <lineage>
        <taxon>Bacteria</taxon>
        <taxon>Pseudomonadati</taxon>
        <taxon>Bacteroidota</taxon>
        <taxon>Flavobacteriia</taxon>
        <taxon>Flavobacteriales</taxon>
        <taxon>Flavobacteriaceae</taxon>
        <taxon>Flavobacterium</taxon>
    </lineage>
</organism>
<dbReference type="PANTHER" id="PTHR42957">
    <property type="entry name" value="HELICASE MJ1565-RELATED"/>
    <property type="match status" value="1"/>
</dbReference>
<dbReference type="RefSeq" id="WP_166131052.1">
    <property type="nucleotide sequence ID" value="NZ_JAANOQ010000009.1"/>
</dbReference>
<dbReference type="NCBIfam" id="NF047742">
    <property type="entry name" value="antiphage_MADS8"/>
    <property type="match status" value="1"/>
</dbReference>
<proteinExistence type="predicted"/>
<sequence>MLDNYKTIYYSKIVELISKIHHEEFSNAKPGHCMKITGLGEEQLLVLWENLKLSFSNIDSYIINDVEQKECNISATKLIELRNSQSKPLLILIPANNRTAAEDSYGNATFKEISLYNIENELTKVLLNSVPTEFKTVIKAIEDILKVSKTNNFKFISYLIGLEKNNYAKKSFGELLFFLDILPDVNLLDDMNLIRSRLTLNHKSCQLLSSFNKTIYERVENLEIEKDSIQKDLVELFKKESKVNTLNELVYVITNDYKNLWFDKWKIPNLNFNEVKLKVLEIRSTDFIEEEGRKVLKANSNNSSNVIIRFTTTPPPNQVNELKYFRVILMSVDGFSGQEMTTVRKLPNSNARQEYREAKIELNSNNMEEGSYFFKIIAEDENGNILNTNDDFYSDKVQENWEKNNKSIEFKASLNYKLESDTEDFEFVVEENTEKEDNQRKDKLFNVLQAYFKFNIDLLKDGEEEDFPIPSDKSNIWTNDDKPKHNSIFHINYNQKHNYQVIVSSKLRLIQNELLKNGNKLGYVKATLNNNQTALGLENLEFINSNLTDIAPKKLIDARSNLFNKIINSNTTENGIFETTNLAELKEEIKSYIDKFNSWIVDLNKKIVKTNIEDSEKESLKLLFSEIQFLDLVKIKAKLPNNETVSAVMLSPLHPLRLAWFYSLIDTFQIWHERSIKYKDHVKDWSKLQDVFLGKIQPSNNPFVFVDPSNFDNYEYTGEINFGWGIYFNSEYNKNKNSLVPVAHQLKQYFKSLLNITKETNIENEVSKSLVVKHLKNFLIQHPYTDKLVINLFNVGDAEKFAEAFVELSKNKEHVDTKFEVRIFVGNTSFIEPGNALRELINPDTNITEEAELFSQASVNRLFPKLRFSINSIEDFLINPISYNSHLSFLVNPFTPKITLTKPTVDFKSDFLNGLFVYNTTETSIDESIDLIKWINYVDVGKSKGSIVTSLFNNFQKNIACALASSDTDSLPAIQLELTDRDKVLISHLHEYSDWVITFDKNLGPQIFDQPSTNGQIPFLLDYIPSDEISGISSYLTTKPNSEIIGLLSPHFEGFGLDVTNPKDIDCINTILEDLRAISSSLVLQINSTKNRAFEVIGTAFSKRVLEKKGLLENAFIVPIDLHQELFENLSSNSKSRADNLFITINNGTREINISVLEIKCRSYLGVNEREELKVKMVEQIDNTILALKTHFDPNIFKSEDRLDREIKNIEFKKMLQFYIERAYRYKYLSEVGYNTYINFVQTLNEGFNLKFNKVGFIFDFSFEQKHLKQIFDDSTTIFTFGHKLITEILDADSDLNTQRLENQDLIKELGSVLNSNDKLKPFIQKYKPKLKVLNDEPVISPYEENEESIEDSTFKDVLIVENESKYDNNTSISENEILNNQDIDNEIPSVKLDKGDDKINSELDNNTPPEYDILIGKNSESNQYGILGTSIHNKKIAIDLSETNTISLFGVQGGGKSYTIGTVSEMVLKEVNNVNLLKSPLAGVIFHYSESMDYEPEFTSMIYENNEERELNMLKEKYGANPDSIKDVILLTPSDKVEERKSQFPSIEVKPIAFNSKELNVQDWLFLLEAVGNDSAYIKQLKFIMKEQRKNITLEGLRESVENSELLSNSQKSLARQKLSFAQEYIDDNYYLKDIIKPGRLIIVDLRDEFIIKDQALGLFVIMLNVFSGVKYYNEKAFNKFIVFDEAHKYMDNKDLTNNIVTAIREMRHKGVSIMIASQDPPSLPNEIIELSSIVLVHKFNSPQWLKHIQKSINQLSSLSANDMSLLKPGEGFLWASKATEQSITNKPVKIITRPRFTKHGGATLKADRD</sequence>
<protein>
    <submittedName>
        <fullName evidence="2">ATP-binding protein</fullName>
    </submittedName>
</protein>
<evidence type="ECO:0000313" key="3">
    <source>
        <dbReference type="Proteomes" id="UP000605990"/>
    </source>
</evidence>
<evidence type="ECO:0000256" key="1">
    <source>
        <dbReference type="SAM" id="Coils"/>
    </source>
</evidence>
<dbReference type="Gene3D" id="3.40.50.300">
    <property type="entry name" value="P-loop containing nucleotide triphosphate hydrolases"/>
    <property type="match status" value="1"/>
</dbReference>
<dbReference type="Proteomes" id="UP000605990">
    <property type="component" value="Unassembled WGS sequence"/>
</dbReference>
<name>A0ABR7J1W5_9FLAO</name>
<feature type="coiled-coil region" evidence="1">
    <location>
        <begin position="212"/>
        <end position="239"/>
    </location>
</feature>
<dbReference type="EMBL" id="JACRUN010000010">
    <property type="protein sequence ID" value="MBC5836008.1"/>
    <property type="molecule type" value="Genomic_DNA"/>
</dbReference>
<reference evidence="2 3" key="1">
    <citation type="submission" date="2020-08" db="EMBL/GenBank/DDBJ databases">
        <title>Description of novel Flavobacterium F-408 isolate.</title>
        <authorList>
            <person name="Saticioglu I.B."/>
            <person name="Duman M."/>
            <person name="Altun S."/>
        </authorList>
    </citation>
    <scope>NUCLEOTIDE SEQUENCE [LARGE SCALE GENOMIC DNA]</scope>
    <source>
        <strain evidence="2 3">F-408</strain>
    </source>
</reference>